<dbReference type="RefSeq" id="WP_369328937.1">
    <property type="nucleotide sequence ID" value="NZ_JAULBC010000002.1"/>
</dbReference>
<accession>A0ABV3ZCD1</accession>
<reference evidence="1 2" key="1">
    <citation type="submission" date="2023-07" db="EMBL/GenBank/DDBJ databases">
        <authorList>
            <person name="Lian W.-H."/>
        </authorList>
    </citation>
    <scope>NUCLEOTIDE SEQUENCE [LARGE SCALE GENOMIC DNA]</scope>
    <source>
        <strain evidence="1 2">SYSU DXS3180</strain>
    </source>
</reference>
<dbReference type="Proteomes" id="UP001560573">
    <property type="component" value="Unassembled WGS sequence"/>
</dbReference>
<dbReference type="SUPFAM" id="SSF48452">
    <property type="entry name" value="TPR-like"/>
    <property type="match status" value="1"/>
</dbReference>
<name>A0ABV3ZCD1_9BACT</name>
<keyword evidence="2" id="KW-1185">Reference proteome</keyword>
<organism evidence="1 2">
    <name type="scientific">Danxiaibacter flavus</name>
    <dbReference type="NCBI Taxonomy" id="3049108"/>
    <lineage>
        <taxon>Bacteria</taxon>
        <taxon>Pseudomonadati</taxon>
        <taxon>Bacteroidota</taxon>
        <taxon>Chitinophagia</taxon>
        <taxon>Chitinophagales</taxon>
        <taxon>Chitinophagaceae</taxon>
        <taxon>Danxiaibacter</taxon>
    </lineage>
</organism>
<dbReference type="InterPro" id="IPR011990">
    <property type="entry name" value="TPR-like_helical_dom_sf"/>
</dbReference>
<protein>
    <submittedName>
        <fullName evidence="1">Tetratricopeptide repeat protein</fullName>
    </submittedName>
</protein>
<dbReference type="Gene3D" id="1.25.40.10">
    <property type="entry name" value="Tetratricopeptide repeat domain"/>
    <property type="match status" value="1"/>
</dbReference>
<comment type="caution">
    <text evidence="1">The sequence shown here is derived from an EMBL/GenBank/DDBJ whole genome shotgun (WGS) entry which is preliminary data.</text>
</comment>
<dbReference type="Pfam" id="PF13431">
    <property type="entry name" value="TPR_17"/>
    <property type="match status" value="1"/>
</dbReference>
<evidence type="ECO:0000313" key="2">
    <source>
        <dbReference type="Proteomes" id="UP001560573"/>
    </source>
</evidence>
<dbReference type="EMBL" id="JAULBC010000002">
    <property type="protein sequence ID" value="MEX6687532.1"/>
    <property type="molecule type" value="Genomic_DNA"/>
</dbReference>
<gene>
    <name evidence="1" type="ORF">QTN47_08525</name>
</gene>
<sequence length="405" mass="45907">MKTCFIISPIGQDGSDIRKNADDLFDLIIQPALEIFDFKVIRADKLLTVSAINDDIINYVQNAELCIIDLTDHNPNVFYECGRRHETARPYIHIKRKGEQIPFDISGIRTIDYDLSDGRKIRESIDSLRKFITELENTGYSSQSSTFSLNTLATTLTRIERKLDNLSTNGAPSVAPKESKTEAGSPYRVYWDALDSGDYQKATNALKRFMNINYDSSLHLDLCCNLTDAFEPSAVAVARQILDTKFETLKMSIVAIALDSLTRFYGDAMAIDEQYDALKAYIEKALQASQNDVDKGSIYNVYANLEYTKKNYLKALDYQKKAVEFYPNSSVLHYNLARIYDILGKQKEVIETIDNYVYVVSNQGEAIKNEDIRYLNYAKSKYEEAKMMDQAAKVDALIAAKQAAK</sequence>
<proteinExistence type="predicted"/>
<evidence type="ECO:0000313" key="1">
    <source>
        <dbReference type="EMBL" id="MEX6687532.1"/>
    </source>
</evidence>